<gene>
    <name evidence="1" type="ORF">SSLN_LOCUS14627</name>
</gene>
<evidence type="ECO:0000313" key="3">
    <source>
        <dbReference type="WBParaSite" id="SSLN_0001518001-mRNA-1"/>
    </source>
</evidence>
<dbReference type="OrthoDB" id="9299540at2759"/>
<name>A0A183TDS9_SCHSO</name>
<organism evidence="3">
    <name type="scientific">Schistocephalus solidus</name>
    <name type="common">Tapeworm</name>
    <dbReference type="NCBI Taxonomy" id="70667"/>
    <lineage>
        <taxon>Eukaryota</taxon>
        <taxon>Metazoa</taxon>
        <taxon>Spiralia</taxon>
        <taxon>Lophotrochozoa</taxon>
        <taxon>Platyhelminthes</taxon>
        <taxon>Cestoda</taxon>
        <taxon>Eucestoda</taxon>
        <taxon>Diphyllobothriidea</taxon>
        <taxon>Diphyllobothriidae</taxon>
        <taxon>Schistocephalus</taxon>
    </lineage>
</organism>
<reference evidence="3" key="1">
    <citation type="submission" date="2016-06" db="UniProtKB">
        <authorList>
            <consortium name="WormBaseParasite"/>
        </authorList>
    </citation>
    <scope>IDENTIFICATION</scope>
</reference>
<keyword evidence="2" id="KW-1185">Reference proteome</keyword>
<protein>
    <submittedName>
        <fullName evidence="3">DUF1985 domain-containing protein</fullName>
    </submittedName>
</protein>
<dbReference type="Proteomes" id="UP000275846">
    <property type="component" value="Unassembled WGS sequence"/>
</dbReference>
<dbReference type="AlphaFoldDB" id="A0A183TDS9"/>
<reference evidence="1 2" key="2">
    <citation type="submission" date="2018-11" db="EMBL/GenBank/DDBJ databases">
        <authorList>
            <consortium name="Pathogen Informatics"/>
        </authorList>
    </citation>
    <scope>NUCLEOTIDE SEQUENCE [LARGE SCALE GENOMIC DNA]</scope>
    <source>
        <strain evidence="1 2">NST_G2</strain>
    </source>
</reference>
<proteinExistence type="predicted"/>
<accession>A0A183TDS9</accession>
<evidence type="ECO:0000313" key="1">
    <source>
        <dbReference type="EMBL" id="VDM01013.1"/>
    </source>
</evidence>
<evidence type="ECO:0000313" key="2">
    <source>
        <dbReference type="Proteomes" id="UP000275846"/>
    </source>
</evidence>
<dbReference type="WBParaSite" id="SSLN_0001518001-mRNA-1">
    <property type="protein sequence ID" value="SSLN_0001518001-mRNA-1"/>
    <property type="gene ID" value="SSLN_0001518001"/>
</dbReference>
<sequence length="170" mass="19817">MLPALISTPFTGFGNRQLRGDLIQTYRIIRGRDCALEFSDLFELAETEYLWGHPFKLQKKLFHMDVGRKAFSQRELRVDLIHAFRMLWGQDCCLASDDFFKLATTTTLIGHPIKLRVTGVRVDARRFLFSNRVIKAWNALPADIIMAPSVATLKRNFDQYSHKYHRDIRN</sequence>
<dbReference type="EMBL" id="UYSU01039144">
    <property type="protein sequence ID" value="VDM01013.1"/>
    <property type="molecule type" value="Genomic_DNA"/>
</dbReference>